<comment type="caution">
    <text evidence="2">The sequence shown here is derived from an EMBL/GenBank/DDBJ whole genome shotgun (WGS) entry which is preliminary data.</text>
</comment>
<name>A0AAD7GET5_MYCRO</name>
<dbReference type="AlphaFoldDB" id="A0AAD7GET5"/>
<dbReference type="SUPFAM" id="SSF81383">
    <property type="entry name" value="F-box domain"/>
    <property type="match status" value="1"/>
</dbReference>
<dbReference type="SUPFAM" id="SSF52047">
    <property type="entry name" value="RNI-like"/>
    <property type="match status" value="1"/>
</dbReference>
<evidence type="ECO:0000313" key="2">
    <source>
        <dbReference type="EMBL" id="KAJ7683959.1"/>
    </source>
</evidence>
<dbReference type="InterPro" id="IPR001810">
    <property type="entry name" value="F-box_dom"/>
</dbReference>
<dbReference type="Pfam" id="PF00646">
    <property type="entry name" value="F-box"/>
    <property type="match status" value="1"/>
</dbReference>
<proteinExistence type="predicted"/>
<dbReference type="PROSITE" id="PS50181">
    <property type="entry name" value="FBOX"/>
    <property type="match status" value="1"/>
</dbReference>
<keyword evidence="3" id="KW-1185">Reference proteome</keyword>
<evidence type="ECO:0000259" key="1">
    <source>
        <dbReference type="PROSITE" id="PS50181"/>
    </source>
</evidence>
<gene>
    <name evidence="2" type="ORF">B0H17DRAFT_21175</name>
</gene>
<sequence>MDHHEIVSVQLLDLPDELVLLILDHIDPNALLYLAMLCRRLHYISLPIYFMRNGINNPAESAECTMLDSRRDPLSALQMALFIPHITELSCSLPHYETSIHPLFPRVRRLASFLRRLTFVRKVTLELDTPSGLGGDSGDHIETWALEFRDLLNTILKRGCISLTLRYGRFFSNAPELHHFRRVVRPVHVLRNAMGAHAVVPMELDPEACSVSALTHFHIESSMLLLPPCFSWSLSVLQHSPITCLEFLGTTLPTKIWSAVLPPMASLVPALTELKLSNLYGISGVDILLFLVKLPRLKILTIGYTEYSRSIQSSFPDSGPIPKLHELTSLHAPSTFISHTLKKKNLPSLESLCIAPRRLILGSRGMRHIARSVSDIVHRLEKYKLAPTVSLEIHRGQDSDTEMAADLALVPSEDLMKSLRAITRLIVHSDSDIPAPEFATLARWIARFPALVHVSLRVRSAPHEGWATPDMARTILSQQSPTVKSLELNGTLFDAGNTLKPVAREIPPFIGV</sequence>
<accession>A0AAD7GET5</accession>
<dbReference type="InterPro" id="IPR032675">
    <property type="entry name" value="LRR_dom_sf"/>
</dbReference>
<dbReference type="Gene3D" id="3.80.10.10">
    <property type="entry name" value="Ribonuclease Inhibitor"/>
    <property type="match status" value="1"/>
</dbReference>
<organism evidence="2 3">
    <name type="scientific">Mycena rosella</name>
    <name type="common">Pink bonnet</name>
    <name type="synonym">Agaricus rosellus</name>
    <dbReference type="NCBI Taxonomy" id="1033263"/>
    <lineage>
        <taxon>Eukaryota</taxon>
        <taxon>Fungi</taxon>
        <taxon>Dikarya</taxon>
        <taxon>Basidiomycota</taxon>
        <taxon>Agaricomycotina</taxon>
        <taxon>Agaricomycetes</taxon>
        <taxon>Agaricomycetidae</taxon>
        <taxon>Agaricales</taxon>
        <taxon>Marasmiineae</taxon>
        <taxon>Mycenaceae</taxon>
        <taxon>Mycena</taxon>
    </lineage>
</organism>
<dbReference type="EMBL" id="JARKIE010000103">
    <property type="protein sequence ID" value="KAJ7683959.1"/>
    <property type="molecule type" value="Genomic_DNA"/>
</dbReference>
<dbReference type="InterPro" id="IPR036047">
    <property type="entry name" value="F-box-like_dom_sf"/>
</dbReference>
<dbReference type="Proteomes" id="UP001221757">
    <property type="component" value="Unassembled WGS sequence"/>
</dbReference>
<protein>
    <recommendedName>
        <fullName evidence="1">F-box domain-containing protein</fullName>
    </recommendedName>
</protein>
<evidence type="ECO:0000313" key="3">
    <source>
        <dbReference type="Proteomes" id="UP001221757"/>
    </source>
</evidence>
<feature type="domain" description="F-box" evidence="1">
    <location>
        <begin position="8"/>
        <end position="44"/>
    </location>
</feature>
<reference evidence="2" key="1">
    <citation type="submission" date="2023-03" db="EMBL/GenBank/DDBJ databases">
        <title>Massive genome expansion in bonnet fungi (Mycena s.s.) driven by repeated elements and novel gene families across ecological guilds.</title>
        <authorList>
            <consortium name="Lawrence Berkeley National Laboratory"/>
            <person name="Harder C.B."/>
            <person name="Miyauchi S."/>
            <person name="Viragh M."/>
            <person name="Kuo A."/>
            <person name="Thoen E."/>
            <person name="Andreopoulos B."/>
            <person name="Lu D."/>
            <person name="Skrede I."/>
            <person name="Drula E."/>
            <person name="Henrissat B."/>
            <person name="Morin E."/>
            <person name="Kohler A."/>
            <person name="Barry K."/>
            <person name="LaButti K."/>
            <person name="Morin E."/>
            <person name="Salamov A."/>
            <person name="Lipzen A."/>
            <person name="Mereny Z."/>
            <person name="Hegedus B."/>
            <person name="Baldrian P."/>
            <person name="Stursova M."/>
            <person name="Weitz H."/>
            <person name="Taylor A."/>
            <person name="Grigoriev I.V."/>
            <person name="Nagy L.G."/>
            <person name="Martin F."/>
            <person name="Kauserud H."/>
        </authorList>
    </citation>
    <scope>NUCLEOTIDE SEQUENCE</scope>
    <source>
        <strain evidence="2">CBHHK067</strain>
    </source>
</reference>